<comment type="caution">
    <text evidence="4">The sequence shown here is derived from an EMBL/GenBank/DDBJ whole genome shotgun (WGS) entry which is preliminary data.</text>
</comment>
<reference evidence="4" key="2">
    <citation type="submission" date="2021-12" db="EMBL/GenBank/DDBJ databases">
        <title>Resequencing data analysis of finger millet.</title>
        <authorList>
            <person name="Hatakeyama M."/>
            <person name="Aluri S."/>
            <person name="Balachadran M.T."/>
            <person name="Sivarajan S.R."/>
            <person name="Poveda L."/>
            <person name="Shimizu-Inatsugi R."/>
            <person name="Schlapbach R."/>
            <person name="Sreeman S.M."/>
            <person name="Shimizu K.K."/>
        </authorList>
    </citation>
    <scope>NUCLEOTIDE SEQUENCE</scope>
</reference>
<dbReference type="Gene3D" id="1.10.10.1740">
    <property type="entry name" value="Transmembrane protein 14-like"/>
    <property type="match status" value="1"/>
</dbReference>
<reference evidence="4" key="1">
    <citation type="journal article" date="2018" name="DNA Res.">
        <title>Multiple hybrid de novo genome assembly of finger millet, an orphan allotetraploid crop.</title>
        <authorList>
            <person name="Hatakeyama M."/>
            <person name="Aluri S."/>
            <person name="Balachadran M.T."/>
            <person name="Sivarajan S.R."/>
            <person name="Patrignani A."/>
            <person name="Gruter S."/>
            <person name="Poveda L."/>
            <person name="Shimizu-Inatsugi R."/>
            <person name="Baeten J."/>
            <person name="Francoijs K.J."/>
            <person name="Nataraja K.N."/>
            <person name="Reddy Y.A.N."/>
            <person name="Phadnis S."/>
            <person name="Ravikumar R.L."/>
            <person name="Schlapbach R."/>
            <person name="Sreeman S.M."/>
            <person name="Shimizu K.K."/>
        </authorList>
    </citation>
    <scope>NUCLEOTIDE SEQUENCE</scope>
</reference>
<evidence type="ECO:0000313" key="5">
    <source>
        <dbReference type="Proteomes" id="UP001054889"/>
    </source>
</evidence>
<dbReference type="AlphaFoldDB" id="A0AAV5EPI0"/>
<evidence type="ECO:0000313" key="4">
    <source>
        <dbReference type="EMBL" id="GJN24180.1"/>
    </source>
</evidence>
<organism evidence="4 5">
    <name type="scientific">Eleusine coracana subsp. coracana</name>
    <dbReference type="NCBI Taxonomy" id="191504"/>
    <lineage>
        <taxon>Eukaryota</taxon>
        <taxon>Viridiplantae</taxon>
        <taxon>Streptophyta</taxon>
        <taxon>Embryophyta</taxon>
        <taxon>Tracheophyta</taxon>
        <taxon>Spermatophyta</taxon>
        <taxon>Magnoliopsida</taxon>
        <taxon>Liliopsida</taxon>
        <taxon>Poales</taxon>
        <taxon>Poaceae</taxon>
        <taxon>PACMAD clade</taxon>
        <taxon>Chloridoideae</taxon>
        <taxon>Cynodonteae</taxon>
        <taxon>Eleusininae</taxon>
        <taxon>Eleusine</taxon>
    </lineage>
</organism>
<name>A0AAV5EPI0_ELECO</name>
<keyword evidence="5" id="KW-1185">Reference proteome</keyword>
<feature type="region of interest" description="Disordered" evidence="1">
    <location>
        <begin position="27"/>
        <end position="50"/>
    </location>
</feature>
<evidence type="ECO:0000313" key="3">
    <source>
        <dbReference type="EMBL" id="GJN24172.1"/>
    </source>
</evidence>
<gene>
    <name evidence="4" type="primary">gb11908</name>
    <name evidence="3" type="synonym">gb11898</name>
    <name evidence="3" type="ORF">PR202_gb11898</name>
    <name evidence="4" type="ORF">PR202_gb11908</name>
</gene>
<dbReference type="EMBL" id="BQKI01000076">
    <property type="protein sequence ID" value="GJN24180.1"/>
    <property type="molecule type" value="Genomic_DNA"/>
</dbReference>
<proteinExistence type="predicted"/>
<dbReference type="InterPro" id="IPR044890">
    <property type="entry name" value="TMEM14_sf"/>
</dbReference>
<dbReference type="EMBL" id="BQKI01000076">
    <property type="protein sequence ID" value="GJN24172.1"/>
    <property type="molecule type" value="Genomic_DNA"/>
</dbReference>
<keyword evidence="2" id="KW-0812">Transmembrane</keyword>
<keyword evidence="2" id="KW-1133">Transmembrane helix</keyword>
<accession>A0AAV5EPI0</accession>
<feature type="compositionally biased region" description="Low complexity" evidence="1">
    <location>
        <begin position="37"/>
        <end position="46"/>
    </location>
</feature>
<evidence type="ECO:0000256" key="2">
    <source>
        <dbReference type="SAM" id="Phobius"/>
    </source>
</evidence>
<sequence>MHDFCFTIPYGFAVLAGGLLGYLRRGSTGSRRRHGVPGRAGAGARAAPPPASLKARQYAPSLLSIHSSSRNFSSRKFLLVLC</sequence>
<evidence type="ECO:0000256" key="1">
    <source>
        <dbReference type="SAM" id="MobiDB-lite"/>
    </source>
</evidence>
<dbReference type="Proteomes" id="UP001054889">
    <property type="component" value="Unassembled WGS sequence"/>
</dbReference>
<protein>
    <submittedName>
        <fullName evidence="4">Uncharacterized protein</fullName>
    </submittedName>
</protein>
<keyword evidence="2" id="KW-0472">Membrane</keyword>
<feature type="transmembrane region" description="Helical" evidence="2">
    <location>
        <begin position="6"/>
        <end position="23"/>
    </location>
</feature>